<evidence type="ECO:0000256" key="2">
    <source>
        <dbReference type="ARBA" id="ARBA00006479"/>
    </source>
</evidence>
<protein>
    <submittedName>
        <fullName evidence="4">ROK family protein</fullName>
    </submittedName>
</protein>
<dbReference type="PANTHER" id="PTHR18964:SF149">
    <property type="entry name" value="BIFUNCTIONAL UDP-N-ACETYLGLUCOSAMINE 2-EPIMERASE_N-ACETYLMANNOSAMINE KINASE"/>
    <property type="match status" value="1"/>
</dbReference>
<dbReference type="SUPFAM" id="SSF53067">
    <property type="entry name" value="Actin-like ATPase domain"/>
    <property type="match status" value="1"/>
</dbReference>
<organism evidence="4 5">
    <name type="scientific">Scopulibacillus cellulosilyticus</name>
    <dbReference type="NCBI Taxonomy" id="2665665"/>
    <lineage>
        <taxon>Bacteria</taxon>
        <taxon>Bacillati</taxon>
        <taxon>Bacillota</taxon>
        <taxon>Bacilli</taxon>
        <taxon>Bacillales</taxon>
        <taxon>Sporolactobacillaceae</taxon>
        <taxon>Scopulibacillus</taxon>
    </lineage>
</organism>
<dbReference type="SUPFAM" id="SSF46785">
    <property type="entry name" value="Winged helix' DNA-binding domain"/>
    <property type="match status" value="1"/>
</dbReference>
<dbReference type="RefSeq" id="WP_380970297.1">
    <property type="nucleotide sequence ID" value="NZ_JBHTCO010000045.1"/>
</dbReference>
<comment type="similarity">
    <text evidence="2">Belongs to the ROK (NagC/XylR) family.</text>
</comment>
<dbReference type="EMBL" id="JBHTCO010000045">
    <property type="protein sequence ID" value="MFC7395534.1"/>
    <property type="molecule type" value="Genomic_DNA"/>
</dbReference>
<dbReference type="InterPro" id="IPR049874">
    <property type="entry name" value="ROK_cs"/>
</dbReference>
<dbReference type="InterPro" id="IPR036390">
    <property type="entry name" value="WH_DNA-bd_sf"/>
</dbReference>
<proteinExistence type="inferred from homology"/>
<comment type="function">
    <text evidence="1">Transcriptional repressor of xylose-utilizing enzymes.</text>
</comment>
<gene>
    <name evidence="4" type="ORF">ACFQRG_21735</name>
</gene>
<dbReference type="Gene3D" id="3.30.420.40">
    <property type="match status" value="2"/>
</dbReference>
<sequence length="382" mass="41774">MSLIDMSKIKKNNRNIVLENIIHQAPISRAKIAQLSSLNKATISSQTSDLLKDQLIFEIGEGQSSGGRKPVMLVFNNKAGFTVGIDLGIDYILTIVSDLEGNIEFEDFDKIGNITYEETKQIVIDKIHLAIKNTPDSPHGLIGIGIGIHGFINNDQLISFTPNSNWKNVDLKADLEKVFDIPITIENEANAGAYGEIHFGGLTSDINTLYISIKTGIGAGIIINGQLYKGLDGFSGEIGHTTINFNGPKCHCGNKGCWEIYASERAYLNHLSDLKGKDIHINVAIDLIKDNDKQALACLNDFASFIGFGLSNTINTFNTDSIMISSSLVNSHPLVMNTIIETIKNRKFDSVKQNTKIMTSTLGKYATALGVSAFIVNKFLFD</sequence>
<dbReference type="Proteomes" id="UP001596505">
    <property type="component" value="Unassembled WGS sequence"/>
</dbReference>
<keyword evidence="5" id="KW-1185">Reference proteome</keyword>
<evidence type="ECO:0000313" key="5">
    <source>
        <dbReference type="Proteomes" id="UP001596505"/>
    </source>
</evidence>
<evidence type="ECO:0000313" key="4">
    <source>
        <dbReference type="EMBL" id="MFC7395534.1"/>
    </source>
</evidence>
<comment type="caution">
    <text evidence="4">The sequence shown here is derived from an EMBL/GenBank/DDBJ whole genome shotgun (WGS) entry which is preliminary data.</text>
</comment>
<evidence type="ECO:0000256" key="3">
    <source>
        <dbReference type="ARBA" id="ARBA00022629"/>
    </source>
</evidence>
<dbReference type="InterPro" id="IPR043129">
    <property type="entry name" value="ATPase_NBD"/>
</dbReference>
<keyword evidence="3" id="KW-0119">Carbohydrate metabolism</keyword>
<keyword evidence="3" id="KW-0859">Xylose metabolism</keyword>
<dbReference type="Pfam" id="PF00480">
    <property type="entry name" value="ROK"/>
    <property type="match status" value="1"/>
</dbReference>
<evidence type="ECO:0000256" key="1">
    <source>
        <dbReference type="ARBA" id="ARBA00002486"/>
    </source>
</evidence>
<accession>A0ABW2Q2H1</accession>
<dbReference type="InterPro" id="IPR036388">
    <property type="entry name" value="WH-like_DNA-bd_sf"/>
</dbReference>
<dbReference type="PANTHER" id="PTHR18964">
    <property type="entry name" value="ROK (REPRESSOR, ORF, KINASE) FAMILY"/>
    <property type="match status" value="1"/>
</dbReference>
<dbReference type="Gene3D" id="1.10.10.10">
    <property type="entry name" value="Winged helix-like DNA-binding domain superfamily/Winged helix DNA-binding domain"/>
    <property type="match status" value="1"/>
</dbReference>
<dbReference type="PROSITE" id="PS01125">
    <property type="entry name" value="ROK"/>
    <property type="match status" value="1"/>
</dbReference>
<name>A0ABW2Q2H1_9BACL</name>
<dbReference type="InterPro" id="IPR000600">
    <property type="entry name" value="ROK"/>
</dbReference>
<reference evidence="5" key="1">
    <citation type="journal article" date="2019" name="Int. J. Syst. Evol. Microbiol.">
        <title>The Global Catalogue of Microorganisms (GCM) 10K type strain sequencing project: providing services to taxonomists for standard genome sequencing and annotation.</title>
        <authorList>
            <consortium name="The Broad Institute Genomics Platform"/>
            <consortium name="The Broad Institute Genome Sequencing Center for Infectious Disease"/>
            <person name="Wu L."/>
            <person name="Ma J."/>
        </authorList>
    </citation>
    <scope>NUCLEOTIDE SEQUENCE [LARGE SCALE GENOMIC DNA]</scope>
    <source>
        <strain evidence="5">CGMCC 1.16305</strain>
    </source>
</reference>